<comment type="caution">
    <text evidence="4">The sequence shown here is derived from an EMBL/GenBank/DDBJ whole genome shotgun (WGS) entry which is preliminary data.</text>
</comment>
<evidence type="ECO:0000313" key="5">
    <source>
        <dbReference type="Proteomes" id="UP001187531"/>
    </source>
</evidence>
<accession>A0AA88IG85</accession>
<sequence>MVLFFEAISEMGNVCIRNKKKGKDIDPNSTVAFDIDESENITKVISEESNDKKDESFADSKEKKKAAIKAYNLAKLRNDLRKNPENFVLNNLLLSVEFFKNYERDKEKAKDRKAQVEKQVHEKVKSDKKSILYDGSLHEVVGEYITYTPRGENQPQVIGPMHYTVLQDQIEIYQESNIDVILNNGYSKVTGTLRLLMERDDTSPGFCLLRCVEQPKKPKIEETPSLSSYTDGSELYSKFSDYDIDTSNTNRIQTQFTEDEEITPPPLSPGEELLEQFGGTMLTFTKYPLSSKKFEDQPTDKTNLTSSLFMRNGTSLKNGTKEKRDSKHSGHLPNDKVLVRRGSQFQVIEQKHSNLTQYAINENSDTFSPRTNRYKQKKMAESRNHSSESLASSSEGSIYARIDDVMRPLPSRQISVNSTIFESQIKQMRTLVKEEEEDDRNNPLNLPLNAIYETRHYLSSHLFLINFSSSIFHDYMEKISKESLLNSSSVLPPSIYVYDYPQEGPSKVYVCTPALQISWPDACFEWSLRPRNKVKDNRTGLIYKWPHHQTIEMVRQQGCYLYPNGDSIKGISTAHSDLQWEISFDKAQSLLLNTLTPPQMRSLYWALLIFRDQISDLGCINTSHIINILFYMLESNYGDWSEVNIGDNLRLIYENLHACLIKKKLPNYFLIKQNLFRSKQVHSLRRVQERVFRVSENIVPHIISIGKQLQSSLYPLPDFDKLRGILTDSTTSLLAQINPALLPIEPKESGKKVKRSKLVNDEEDGFWSTGNKEKLQKQDPTQQYLRDNYKKLQADKRRKEKVQSKEEDTEMFTLTKSFSRTQTQCLIEFFIDHFLELVRTAVDLKSYKEANILLDHCDNLVTLLKELGMTSDVETFSSEMYRIRLLFKKEYVKNQKTVAGLDFHNTQKGENWVLKKTDPLPDIPKNEKRIDRSTLGKSLGYFPETNGNAVQLIPERPVSEPDFTRMWVEAQVHSSFSESSYVANDMPNVSTYDLNSNDSEIYDKIESLRPVILLGRNDDGDESTDL</sequence>
<organism evidence="4 5">
    <name type="scientific">Artemia franciscana</name>
    <name type="common">Brine shrimp</name>
    <name type="synonym">Artemia sanfranciscana</name>
    <dbReference type="NCBI Taxonomy" id="6661"/>
    <lineage>
        <taxon>Eukaryota</taxon>
        <taxon>Metazoa</taxon>
        <taxon>Ecdysozoa</taxon>
        <taxon>Arthropoda</taxon>
        <taxon>Crustacea</taxon>
        <taxon>Branchiopoda</taxon>
        <taxon>Anostraca</taxon>
        <taxon>Artemiidae</taxon>
        <taxon>Artemia</taxon>
    </lineage>
</organism>
<feature type="compositionally biased region" description="Polar residues" evidence="2">
    <location>
        <begin position="300"/>
        <end position="318"/>
    </location>
</feature>
<evidence type="ECO:0000259" key="3">
    <source>
        <dbReference type="Pfam" id="PF20266"/>
    </source>
</evidence>
<feature type="compositionally biased region" description="Polar residues" evidence="2">
    <location>
        <begin position="361"/>
        <end position="371"/>
    </location>
</feature>
<gene>
    <name evidence="4" type="ORF">QYM36_002149</name>
</gene>
<feature type="region of interest" description="Disordered" evidence="2">
    <location>
        <begin position="361"/>
        <end position="393"/>
    </location>
</feature>
<dbReference type="PANTHER" id="PTHR10656">
    <property type="entry name" value="CELL FATE DETERMINING PROTEIN MAB21-RELATED"/>
    <property type="match status" value="1"/>
</dbReference>
<dbReference type="InterPro" id="IPR024810">
    <property type="entry name" value="MAB21L/cGLR"/>
</dbReference>
<evidence type="ECO:0000256" key="1">
    <source>
        <dbReference type="SAM" id="Coils"/>
    </source>
</evidence>
<keyword evidence="1" id="KW-0175">Coiled coil</keyword>
<keyword evidence="5" id="KW-1185">Reference proteome</keyword>
<dbReference type="PANTHER" id="PTHR10656:SF69">
    <property type="entry name" value="MAB-21-LIKE HHH_H2TH-LIKE DOMAIN-CONTAINING PROTEIN"/>
    <property type="match status" value="1"/>
</dbReference>
<evidence type="ECO:0000256" key="2">
    <source>
        <dbReference type="SAM" id="MobiDB-lite"/>
    </source>
</evidence>
<dbReference type="AlphaFoldDB" id="A0AA88IG85"/>
<feature type="region of interest" description="Disordered" evidence="2">
    <location>
        <begin position="292"/>
        <end position="336"/>
    </location>
</feature>
<dbReference type="Proteomes" id="UP001187531">
    <property type="component" value="Unassembled WGS sequence"/>
</dbReference>
<proteinExistence type="predicted"/>
<feature type="domain" description="Mab-21-like HhH/H2TH-like" evidence="3">
    <location>
        <begin position="615"/>
        <end position="691"/>
    </location>
</feature>
<dbReference type="Gene3D" id="1.10.1410.40">
    <property type="match status" value="1"/>
</dbReference>
<feature type="coiled-coil region" evidence="1">
    <location>
        <begin position="99"/>
        <end position="126"/>
    </location>
</feature>
<dbReference type="EMBL" id="JAVRJZ010000004">
    <property type="protein sequence ID" value="KAK2723706.1"/>
    <property type="molecule type" value="Genomic_DNA"/>
</dbReference>
<dbReference type="SMART" id="SM01265">
    <property type="entry name" value="Mab-21"/>
    <property type="match status" value="1"/>
</dbReference>
<protein>
    <recommendedName>
        <fullName evidence="3">Mab-21-like HhH/H2TH-like domain-containing protein</fullName>
    </recommendedName>
</protein>
<dbReference type="InterPro" id="IPR046906">
    <property type="entry name" value="Mab-21_HhH/H2TH-like"/>
</dbReference>
<evidence type="ECO:0000313" key="4">
    <source>
        <dbReference type="EMBL" id="KAK2723706.1"/>
    </source>
</evidence>
<name>A0AA88IG85_ARTSF</name>
<feature type="compositionally biased region" description="Basic and acidic residues" evidence="2">
    <location>
        <begin position="319"/>
        <end position="336"/>
    </location>
</feature>
<dbReference type="Pfam" id="PF20266">
    <property type="entry name" value="Mab-21_C"/>
    <property type="match status" value="1"/>
</dbReference>
<reference evidence="4" key="1">
    <citation type="submission" date="2023-07" db="EMBL/GenBank/DDBJ databases">
        <title>Chromosome-level genome assembly of Artemia franciscana.</title>
        <authorList>
            <person name="Jo E."/>
        </authorList>
    </citation>
    <scope>NUCLEOTIDE SEQUENCE</scope>
    <source>
        <tissue evidence="4">Whole body</tissue>
    </source>
</reference>